<keyword evidence="4" id="KW-1185">Reference proteome</keyword>
<dbReference type="InterPro" id="IPR014782">
    <property type="entry name" value="Peptidase_M1_dom"/>
</dbReference>
<dbReference type="OrthoDB" id="5834039at2759"/>
<dbReference type="PANTHER" id="PTHR11533:SF299">
    <property type="entry name" value="AMINOPEPTIDASE"/>
    <property type="match status" value="1"/>
</dbReference>
<reference evidence="2 4" key="2">
    <citation type="submission" date="2018-11" db="EMBL/GenBank/DDBJ databases">
        <authorList>
            <consortium name="Pathogen Informatics"/>
        </authorList>
    </citation>
    <scope>NUCLEOTIDE SEQUENCE [LARGE SCALE GENOMIC DNA]</scope>
</reference>
<dbReference type="GO" id="GO:0016020">
    <property type="term" value="C:membrane"/>
    <property type="evidence" value="ECO:0007669"/>
    <property type="project" value="TreeGrafter"/>
</dbReference>
<dbReference type="AlphaFoldDB" id="A0A0N4U375"/>
<dbReference type="Proteomes" id="UP000274756">
    <property type="component" value="Unassembled WGS sequence"/>
</dbReference>
<evidence type="ECO:0000313" key="4">
    <source>
        <dbReference type="Proteomes" id="UP000274756"/>
    </source>
</evidence>
<dbReference type="GO" id="GO:0005615">
    <property type="term" value="C:extracellular space"/>
    <property type="evidence" value="ECO:0007669"/>
    <property type="project" value="TreeGrafter"/>
</dbReference>
<feature type="domain" description="Peptidase M1 membrane alanine aminopeptidase" evidence="1">
    <location>
        <begin position="17"/>
        <end position="79"/>
    </location>
</feature>
<accession>A0A0N4U375</accession>
<dbReference type="GO" id="GO:0043171">
    <property type="term" value="P:peptide catabolic process"/>
    <property type="evidence" value="ECO:0007669"/>
    <property type="project" value="TreeGrafter"/>
</dbReference>
<organism evidence="3 5">
    <name type="scientific">Dracunculus medinensis</name>
    <name type="common">Guinea worm</name>
    <dbReference type="NCBI Taxonomy" id="318479"/>
    <lineage>
        <taxon>Eukaryota</taxon>
        <taxon>Metazoa</taxon>
        <taxon>Ecdysozoa</taxon>
        <taxon>Nematoda</taxon>
        <taxon>Chromadorea</taxon>
        <taxon>Rhabditida</taxon>
        <taxon>Spirurina</taxon>
        <taxon>Dracunculoidea</taxon>
        <taxon>Dracunculidae</taxon>
        <taxon>Dracunculus</taxon>
    </lineage>
</organism>
<dbReference type="InterPro" id="IPR050344">
    <property type="entry name" value="Peptidase_M1_aminopeptidases"/>
</dbReference>
<evidence type="ECO:0000259" key="1">
    <source>
        <dbReference type="Pfam" id="PF01433"/>
    </source>
</evidence>
<dbReference type="GO" id="GO:0005737">
    <property type="term" value="C:cytoplasm"/>
    <property type="evidence" value="ECO:0007669"/>
    <property type="project" value="TreeGrafter"/>
</dbReference>
<dbReference type="SUPFAM" id="SSF55486">
    <property type="entry name" value="Metalloproteases ('zincins'), catalytic domain"/>
    <property type="match status" value="1"/>
</dbReference>
<protein>
    <submittedName>
        <fullName evidence="5">Peptidase_M1 domain-containing protein</fullName>
    </submittedName>
</protein>
<dbReference type="GO" id="GO:0042277">
    <property type="term" value="F:peptide binding"/>
    <property type="evidence" value="ECO:0007669"/>
    <property type="project" value="TreeGrafter"/>
</dbReference>
<sequence>MSLINGNWSFGIIPLLIYKKGAIIVNMLNDVIGKFKMRNVFRIYLQENQWKSANTTNFLRILDKTVPHEAFPYSKFLSTWLYQGSHPIVFIDFDTNTNEFCLSQLPKRGEVNSRWFIPIWVECLLGTVNETLFWIYPNEHLFIKLRRVTKHNTTDVVAFNRNKSVYYQILPRY</sequence>
<dbReference type="Proteomes" id="UP000038040">
    <property type="component" value="Unplaced"/>
</dbReference>
<name>A0A0N4U375_DRAME</name>
<dbReference type="Pfam" id="PF01433">
    <property type="entry name" value="Peptidase_M1"/>
    <property type="match status" value="1"/>
</dbReference>
<dbReference type="GO" id="GO:0070006">
    <property type="term" value="F:metalloaminopeptidase activity"/>
    <property type="evidence" value="ECO:0007669"/>
    <property type="project" value="TreeGrafter"/>
</dbReference>
<dbReference type="STRING" id="318479.A0A0N4U375"/>
<dbReference type="PANTHER" id="PTHR11533">
    <property type="entry name" value="PROTEASE M1 ZINC METALLOPROTEASE"/>
    <property type="match status" value="1"/>
</dbReference>
<evidence type="ECO:0000313" key="2">
    <source>
        <dbReference type="EMBL" id="VDN55556.1"/>
    </source>
</evidence>
<evidence type="ECO:0000313" key="3">
    <source>
        <dbReference type="Proteomes" id="UP000038040"/>
    </source>
</evidence>
<gene>
    <name evidence="2" type="ORF">DME_LOCUS5529</name>
</gene>
<dbReference type="Gene3D" id="1.10.390.10">
    <property type="entry name" value="Neutral Protease Domain 2"/>
    <property type="match status" value="1"/>
</dbReference>
<dbReference type="GO" id="GO:0008270">
    <property type="term" value="F:zinc ion binding"/>
    <property type="evidence" value="ECO:0007669"/>
    <property type="project" value="InterPro"/>
</dbReference>
<dbReference type="GO" id="GO:0006508">
    <property type="term" value="P:proteolysis"/>
    <property type="evidence" value="ECO:0007669"/>
    <property type="project" value="TreeGrafter"/>
</dbReference>
<evidence type="ECO:0000313" key="5">
    <source>
        <dbReference type="WBParaSite" id="DME_0000116901-mRNA-1"/>
    </source>
</evidence>
<proteinExistence type="predicted"/>
<reference evidence="5" key="1">
    <citation type="submission" date="2017-02" db="UniProtKB">
        <authorList>
            <consortium name="WormBaseParasite"/>
        </authorList>
    </citation>
    <scope>IDENTIFICATION</scope>
</reference>
<dbReference type="EMBL" id="UYYG01001152">
    <property type="protein sequence ID" value="VDN55556.1"/>
    <property type="molecule type" value="Genomic_DNA"/>
</dbReference>
<dbReference type="InterPro" id="IPR027268">
    <property type="entry name" value="Peptidase_M4/M1_CTD_sf"/>
</dbReference>
<dbReference type="WBParaSite" id="DME_0000116901-mRNA-1">
    <property type="protein sequence ID" value="DME_0000116901-mRNA-1"/>
    <property type="gene ID" value="DME_0000116901"/>
</dbReference>